<dbReference type="AlphaFoldDB" id="A0A7W7CRP4"/>
<evidence type="ECO:0000313" key="9">
    <source>
        <dbReference type="EMBL" id="MBB4693452.1"/>
    </source>
</evidence>
<evidence type="ECO:0000259" key="8">
    <source>
        <dbReference type="PROSITE" id="PS50011"/>
    </source>
</evidence>
<name>A0A7W7CRP4_9ACTN</name>
<dbReference type="Gene3D" id="1.10.510.10">
    <property type="entry name" value="Transferase(Phosphotransferase) domain 1"/>
    <property type="match status" value="1"/>
</dbReference>
<dbReference type="CDD" id="cd14014">
    <property type="entry name" value="STKc_PknB_like"/>
    <property type="match status" value="1"/>
</dbReference>
<dbReference type="PROSITE" id="PS50011">
    <property type="entry name" value="PROTEIN_KINASE_DOM"/>
    <property type="match status" value="1"/>
</dbReference>
<comment type="caution">
    <text evidence="9">The sequence shown here is derived from an EMBL/GenBank/DDBJ whole genome shotgun (WGS) entry which is preliminary data.</text>
</comment>
<keyword evidence="7" id="KW-1133">Transmembrane helix</keyword>
<evidence type="ECO:0000313" key="10">
    <source>
        <dbReference type="Proteomes" id="UP000542742"/>
    </source>
</evidence>
<evidence type="ECO:0000256" key="3">
    <source>
        <dbReference type="ARBA" id="ARBA00022777"/>
    </source>
</evidence>
<evidence type="ECO:0000256" key="2">
    <source>
        <dbReference type="ARBA" id="ARBA00022741"/>
    </source>
</evidence>
<keyword evidence="4 5" id="KW-0067">ATP-binding</keyword>
<protein>
    <recommendedName>
        <fullName evidence="8">Protein kinase domain-containing protein</fullName>
    </recommendedName>
</protein>
<evidence type="ECO:0000256" key="5">
    <source>
        <dbReference type="PROSITE-ProRule" id="PRU10141"/>
    </source>
</evidence>
<dbReference type="PROSITE" id="PS00108">
    <property type="entry name" value="PROTEIN_KINASE_ST"/>
    <property type="match status" value="1"/>
</dbReference>
<keyword evidence="1" id="KW-0808">Transferase</keyword>
<dbReference type="PANTHER" id="PTHR43289">
    <property type="entry name" value="MITOGEN-ACTIVATED PROTEIN KINASE KINASE KINASE 20-RELATED"/>
    <property type="match status" value="1"/>
</dbReference>
<dbReference type="SMART" id="SM00220">
    <property type="entry name" value="S_TKc"/>
    <property type="match status" value="1"/>
</dbReference>
<feature type="transmembrane region" description="Helical" evidence="7">
    <location>
        <begin position="301"/>
        <end position="323"/>
    </location>
</feature>
<dbReference type="GO" id="GO:0005524">
    <property type="term" value="F:ATP binding"/>
    <property type="evidence" value="ECO:0007669"/>
    <property type="project" value="UniProtKB-UniRule"/>
</dbReference>
<keyword evidence="7" id="KW-0472">Membrane</keyword>
<dbReference type="PANTHER" id="PTHR43289:SF34">
    <property type="entry name" value="SERINE_THREONINE-PROTEIN KINASE YBDM-RELATED"/>
    <property type="match status" value="1"/>
</dbReference>
<feature type="binding site" evidence="5">
    <location>
        <position position="40"/>
    </location>
    <ligand>
        <name>ATP</name>
        <dbReference type="ChEBI" id="CHEBI:30616"/>
    </ligand>
</feature>
<feature type="region of interest" description="Disordered" evidence="6">
    <location>
        <begin position="277"/>
        <end position="296"/>
    </location>
</feature>
<gene>
    <name evidence="9" type="ORF">BKA14_003600</name>
</gene>
<evidence type="ECO:0000256" key="6">
    <source>
        <dbReference type="SAM" id="MobiDB-lite"/>
    </source>
</evidence>
<dbReference type="GO" id="GO:0004674">
    <property type="term" value="F:protein serine/threonine kinase activity"/>
    <property type="evidence" value="ECO:0007669"/>
    <property type="project" value="TreeGrafter"/>
</dbReference>
<accession>A0A7W7CRP4</accession>
<reference evidence="9 10" key="1">
    <citation type="submission" date="2020-08" db="EMBL/GenBank/DDBJ databases">
        <title>Sequencing the genomes of 1000 actinobacteria strains.</title>
        <authorList>
            <person name="Klenk H.-P."/>
        </authorList>
    </citation>
    <scope>NUCLEOTIDE SEQUENCE [LARGE SCALE GENOMIC DNA]</scope>
    <source>
        <strain evidence="9 10">DSM 45518</strain>
    </source>
</reference>
<dbReference type="PROSITE" id="PS00107">
    <property type="entry name" value="PROTEIN_KINASE_ATP"/>
    <property type="match status" value="1"/>
</dbReference>
<dbReference type="Pfam" id="PF14016">
    <property type="entry name" value="DUF4232"/>
    <property type="match status" value="1"/>
</dbReference>
<dbReference type="InterPro" id="IPR011009">
    <property type="entry name" value="Kinase-like_dom_sf"/>
</dbReference>
<feature type="region of interest" description="Disordered" evidence="6">
    <location>
        <begin position="333"/>
        <end position="390"/>
    </location>
</feature>
<dbReference type="InterPro" id="IPR025326">
    <property type="entry name" value="DUF4232"/>
</dbReference>
<dbReference type="EMBL" id="JACHMF010000001">
    <property type="protein sequence ID" value="MBB4693452.1"/>
    <property type="molecule type" value="Genomic_DNA"/>
</dbReference>
<dbReference type="Proteomes" id="UP000542742">
    <property type="component" value="Unassembled WGS sequence"/>
</dbReference>
<sequence>MRRADPRRLGQYRLEARLGQGGMGTVYLGRGRDGRAVAIKAVKAEFAYDEEFRARFRSEVNRARQVPPFCTAEVLDADADHEIPYLVTEYVDGPSLAEVVAEQGPLTGGNLHSVAVGVATALAAIHGAGVIHRDLKPRNVLFALGHPKVIDFGIARAFEATSHHTATDQMVGTVAYMAPERFDTATDRVAGPAADVFAWGVVVTYAGTGRTPFAADSPVATAAGILTQPPDLGDLPTPLRDLVAAALAKDPGRRPTAAQLIDALVAYGGPPAPAAVIRPSPPAGSPAAAVAAERGPRRRRWVVPVLAAGSVATVAAAMLAIGLGRDLAAEGRPEAGGLVAPPPSSGAPSPAGPATTTRPATPTRSATPDGSPTPARPATTKPAGAGVTAEPLPSATARLCTNADIEVSISAQNENPTAVGTQRGLISVANRSGTPCRVDGRAFVRLYNAADEPVTVPTTTVDEPGPAVDILLEPGGGAFQGMKWQACDRDSSDCPTGNTLRGSLDRSSPGVVAELLGFPDPSRSQITIGSLRLGTLQPSTQGVVAW</sequence>
<evidence type="ECO:0000256" key="1">
    <source>
        <dbReference type="ARBA" id="ARBA00022679"/>
    </source>
</evidence>
<proteinExistence type="predicted"/>
<keyword evidence="2 5" id="KW-0547">Nucleotide-binding</keyword>
<dbReference type="SUPFAM" id="SSF56112">
    <property type="entry name" value="Protein kinase-like (PK-like)"/>
    <property type="match status" value="1"/>
</dbReference>
<keyword evidence="7" id="KW-0812">Transmembrane</keyword>
<evidence type="ECO:0000256" key="4">
    <source>
        <dbReference type="ARBA" id="ARBA00022840"/>
    </source>
</evidence>
<organism evidence="9 10">
    <name type="scientific">Paractinoplanes abujensis</name>
    <dbReference type="NCBI Taxonomy" id="882441"/>
    <lineage>
        <taxon>Bacteria</taxon>
        <taxon>Bacillati</taxon>
        <taxon>Actinomycetota</taxon>
        <taxon>Actinomycetes</taxon>
        <taxon>Micromonosporales</taxon>
        <taxon>Micromonosporaceae</taxon>
        <taxon>Paractinoplanes</taxon>
    </lineage>
</organism>
<evidence type="ECO:0000256" key="7">
    <source>
        <dbReference type="SAM" id="Phobius"/>
    </source>
</evidence>
<keyword evidence="10" id="KW-1185">Reference proteome</keyword>
<dbReference type="Gene3D" id="3.30.200.20">
    <property type="entry name" value="Phosphorylase Kinase, domain 1"/>
    <property type="match status" value="1"/>
</dbReference>
<dbReference type="InterPro" id="IPR008271">
    <property type="entry name" value="Ser/Thr_kinase_AS"/>
</dbReference>
<dbReference type="Pfam" id="PF00069">
    <property type="entry name" value="Pkinase"/>
    <property type="match status" value="1"/>
</dbReference>
<feature type="compositionally biased region" description="Low complexity" evidence="6">
    <location>
        <begin position="346"/>
        <end position="385"/>
    </location>
</feature>
<dbReference type="InterPro" id="IPR017441">
    <property type="entry name" value="Protein_kinase_ATP_BS"/>
</dbReference>
<keyword evidence="3" id="KW-0418">Kinase</keyword>
<feature type="domain" description="Protein kinase" evidence="8">
    <location>
        <begin position="12"/>
        <end position="265"/>
    </location>
</feature>
<dbReference type="InterPro" id="IPR000719">
    <property type="entry name" value="Prot_kinase_dom"/>
</dbReference>